<feature type="compositionally biased region" description="Polar residues" evidence="2">
    <location>
        <begin position="415"/>
        <end position="426"/>
    </location>
</feature>
<evidence type="ECO:0000256" key="1">
    <source>
        <dbReference type="SAM" id="Coils"/>
    </source>
</evidence>
<dbReference type="OrthoDB" id="6136137at2759"/>
<gene>
    <name evidence="4" type="ORF">KP79_PYT10297</name>
</gene>
<dbReference type="InterPro" id="IPR001315">
    <property type="entry name" value="CARD"/>
</dbReference>
<comment type="caution">
    <text evidence="4">The sequence shown here is derived from an EMBL/GenBank/DDBJ whole genome shotgun (WGS) entry which is preliminary data.</text>
</comment>
<accession>A0A210QD36</accession>
<feature type="domain" description="CARD" evidence="3">
    <location>
        <begin position="25"/>
        <end position="109"/>
    </location>
</feature>
<evidence type="ECO:0000256" key="2">
    <source>
        <dbReference type="SAM" id="MobiDB-lite"/>
    </source>
</evidence>
<keyword evidence="5" id="KW-1185">Reference proteome</keyword>
<feature type="compositionally biased region" description="Basic and acidic residues" evidence="2">
    <location>
        <begin position="431"/>
        <end position="440"/>
    </location>
</feature>
<reference evidence="4 5" key="1">
    <citation type="journal article" date="2017" name="Nat. Ecol. Evol.">
        <title>Scallop genome provides insights into evolution of bilaterian karyotype and development.</title>
        <authorList>
            <person name="Wang S."/>
            <person name="Zhang J."/>
            <person name="Jiao W."/>
            <person name="Li J."/>
            <person name="Xun X."/>
            <person name="Sun Y."/>
            <person name="Guo X."/>
            <person name="Huan P."/>
            <person name="Dong B."/>
            <person name="Zhang L."/>
            <person name="Hu X."/>
            <person name="Sun X."/>
            <person name="Wang J."/>
            <person name="Zhao C."/>
            <person name="Wang Y."/>
            <person name="Wang D."/>
            <person name="Huang X."/>
            <person name="Wang R."/>
            <person name="Lv J."/>
            <person name="Li Y."/>
            <person name="Zhang Z."/>
            <person name="Liu B."/>
            <person name="Lu W."/>
            <person name="Hui Y."/>
            <person name="Liang J."/>
            <person name="Zhou Z."/>
            <person name="Hou R."/>
            <person name="Li X."/>
            <person name="Liu Y."/>
            <person name="Li H."/>
            <person name="Ning X."/>
            <person name="Lin Y."/>
            <person name="Zhao L."/>
            <person name="Xing Q."/>
            <person name="Dou J."/>
            <person name="Li Y."/>
            <person name="Mao J."/>
            <person name="Guo H."/>
            <person name="Dou H."/>
            <person name="Li T."/>
            <person name="Mu C."/>
            <person name="Jiang W."/>
            <person name="Fu Q."/>
            <person name="Fu X."/>
            <person name="Miao Y."/>
            <person name="Liu J."/>
            <person name="Yu Q."/>
            <person name="Li R."/>
            <person name="Liao H."/>
            <person name="Li X."/>
            <person name="Kong Y."/>
            <person name="Jiang Z."/>
            <person name="Chourrout D."/>
            <person name="Li R."/>
            <person name="Bao Z."/>
        </authorList>
    </citation>
    <scope>NUCLEOTIDE SEQUENCE [LARGE SCALE GENOMIC DNA]</scope>
    <source>
        <strain evidence="4 5">PY_sf001</strain>
    </source>
</reference>
<evidence type="ECO:0000259" key="3">
    <source>
        <dbReference type="PROSITE" id="PS50209"/>
    </source>
</evidence>
<keyword evidence="1" id="KW-0175">Coiled coil</keyword>
<dbReference type="EMBL" id="NEDP02004116">
    <property type="protein sequence ID" value="OWF46638.1"/>
    <property type="molecule type" value="Genomic_DNA"/>
</dbReference>
<organism evidence="4 5">
    <name type="scientific">Mizuhopecten yessoensis</name>
    <name type="common">Japanese scallop</name>
    <name type="synonym">Patinopecten yessoensis</name>
    <dbReference type="NCBI Taxonomy" id="6573"/>
    <lineage>
        <taxon>Eukaryota</taxon>
        <taxon>Metazoa</taxon>
        <taxon>Spiralia</taxon>
        <taxon>Lophotrochozoa</taxon>
        <taxon>Mollusca</taxon>
        <taxon>Bivalvia</taxon>
        <taxon>Autobranchia</taxon>
        <taxon>Pteriomorphia</taxon>
        <taxon>Pectinida</taxon>
        <taxon>Pectinoidea</taxon>
        <taxon>Pectinidae</taxon>
        <taxon>Mizuhopecten</taxon>
    </lineage>
</organism>
<dbReference type="PROSITE" id="PS50209">
    <property type="entry name" value="CARD"/>
    <property type="match status" value="1"/>
</dbReference>
<dbReference type="Pfam" id="PF00619">
    <property type="entry name" value="CARD"/>
    <property type="match status" value="1"/>
</dbReference>
<evidence type="ECO:0000313" key="5">
    <source>
        <dbReference type="Proteomes" id="UP000242188"/>
    </source>
</evidence>
<dbReference type="SUPFAM" id="SSF47986">
    <property type="entry name" value="DEATH domain"/>
    <property type="match status" value="1"/>
</dbReference>
<dbReference type="InterPro" id="IPR011029">
    <property type="entry name" value="DEATH-like_dom_sf"/>
</dbReference>
<protein>
    <recommendedName>
        <fullName evidence="3">CARD domain-containing protein</fullName>
    </recommendedName>
</protein>
<feature type="coiled-coil region" evidence="1">
    <location>
        <begin position="188"/>
        <end position="302"/>
    </location>
</feature>
<dbReference type="Gene3D" id="1.10.533.10">
    <property type="entry name" value="Death Domain, Fas"/>
    <property type="match status" value="1"/>
</dbReference>
<dbReference type="CDD" id="cd01671">
    <property type="entry name" value="CARD"/>
    <property type="match status" value="1"/>
</dbReference>
<dbReference type="Proteomes" id="UP000242188">
    <property type="component" value="Unassembled WGS sequence"/>
</dbReference>
<feature type="region of interest" description="Disordered" evidence="2">
    <location>
        <begin position="394"/>
        <end position="440"/>
    </location>
</feature>
<name>A0A210QD36_MIZYE</name>
<proteinExistence type="predicted"/>
<evidence type="ECO:0000313" key="4">
    <source>
        <dbReference type="EMBL" id="OWF46638.1"/>
    </source>
</evidence>
<dbReference type="AlphaFoldDB" id="A0A210QD36"/>
<sequence length="440" mass="50681">MTTPPTDVKSVRFNEEIAETELTGRWSFLRYLLTLNEELNLQRVADTLEDRGALTPSQKDEILQLTSDREKTEKCLELVMKSGPRSYSLLCEVLKDCGYNHIVESLHAEHGETDSKDTDELSEQILLNINESEISNIKFTPKIGTTPSGDLSVVGMKMSLTDLANDTKASQKDIAIVMQKQSDLEQHLQEVMKSLDIATEALAREREEKLQLQEQLSARTDDLEDMQRKYRELQKAMGKLKETNNKYHEKVTKLQIDNEELRKSTKDKGNLQVELESKKEEITSLKRQIEEQKLQITDQQSLISDRLGIIDTLANDHQKLSDGQTKLESLINRQSEQITTLLTEKDESQVHLSNQQQQLNFQHNSILMLQDSIEKMQQQMESQAEQNVIGIYPSEQHHRPRRGPPSKQPVYYRPFNSTGKPENSKNAFWKHSQDNRGRHK</sequence>
<dbReference type="GO" id="GO:0042981">
    <property type="term" value="P:regulation of apoptotic process"/>
    <property type="evidence" value="ECO:0007669"/>
    <property type="project" value="InterPro"/>
</dbReference>